<organism evidence="2 3">
    <name type="scientific">Cellulomonas cellasea</name>
    <dbReference type="NCBI Taxonomy" id="43670"/>
    <lineage>
        <taxon>Bacteria</taxon>
        <taxon>Bacillati</taxon>
        <taxon>Actinomycetota</taxon>
        <taxon>Actinomycetes</taxon>
        <taxon>Micrococcales</taxon>
        <taxon>Cellulomonadaceae</taxon>
        <taxon>Cellulomonas</taxon>
    </lineage>
</organism>
<dbReference type="RefSeq" id="WP_183295765.1">
    <property type="nucleotide sequence ID" value="NZ_JACHVX010000002.1"/>
</dbReference>
<reference evidence="2 3" key="1">
    <citation type="submission" date="2020-08" db="EMBL/GenBank/DDBJ databases">
        <title>The Agave Microbiome: Exploring the role of microbial communities in plant adaptations to desert environments.</title>
        <authorList>
            <person name="Partida-Martinez L.P."/>
        </authorList>
    </citation>
    <scope>NUCLEOTIDE SEQUENCE [LARGE SCALE GENOMIC DNA]</scope>
    <source>
        <strain evidence="2 3">RAS26</strain>
    </source>
</reference>
<dbReference type="Proteomes" id="UP000518206">
    <property type="component" value="Unassembled WGS sequence"/>
</dbReference>
<dbReference type="InterPro" id="IPR000836">
    <property type="entry name" value="PRTase_dom"/>
</dbReference>
<gene>
    <name evidence="2" type="ORF">FHR80_001845</name>
</gene>
<keyword evidence="2" id="KW-0808">Transferase</keyword>
<reference evidence="2 3" key="2">
    <citation type="submission" date="2020-08" db="EMBL/GenBank/DDBJ databases">
        <authorList>
            <person name="Partida-Martinez L."/>
            <person name="Huntemann M."/>
            <person name="Clum A."/>
            <person name="Wang J."/>
            <person name="Palaniappan K."/>
            <person name="Ritter S."/>
            <person name="Chen I.-M."/>
            <person name="Stamatis D."/>
            <person name="Reddy T."/>
            <person name="O'Malley R."/>
            <person name="Daum C."/>
            <person name="Shapiro N."/>
            <person name="Ivanova N."/>
            <person name="Kyrpides N."/>
            <person name="Woyke T."/>
        </authorList>
    </citation>
    <scope>NUCLEOTIDE SEQUENCE [LARGE SCALE GENOMIC DNA]</scope>
    <source>
        <strain evidence="2 3">RAS26</strain>
    </source>
</reference>
<evidence type="ECO:0000313" key="3">
    <source>
        <dbReference type="Proteomes" id="UP000518206"/>
    </source>
</evidence>
<dbReference type="SUPFAM" id="SSF53271">
    <property type="entry name" value="PRTase-like"/>
    <property type="match status" value="1"/>
</dbReference>
<name>A0A7W4UEW2_9CELL</name>
<evidence type="ECO:0000256" key="1">
    <source>
        <dbReference type="ARBA" id="ARBA00008007"/>
    </source>
</evidence>
<proteinExistence type="inferred from homology"/>
<protein>
    <submittedName>
        <fullName evidence="2">Putative amidophosphoribosyltransferase</fullName>
    </submittedName>
</protein>
<accession>A0A7W4UEW2</accession>
<keyword evidence="2" id="KW-0328">Glycosyltransferase</keyword>
<comment type="similarity">
    <text evidence="1">Belongs to the ComF/GntX family.</text>
</comment>
<dbReference type="InterPro" id="IPR029057">
    <property type="entry name" value="PRTase-like"/>
</dbReference>
<dbReference type="PANTHER" id="PTHR47505:SF1">
    <property type="entry name" value="DNA UTILIZATION PROTEIN YHGH"/>
    <property type="match status" value="1"/>
</dbReference>
<sequence>MPEREDPSTLRRCWADLVGLVLPVACAGCEALDVALCGPCASRLLAPPERCEHGAGRLDRLDGRGPLPVWATTPYTGPVRELVVAWKDRGRADLTPALTAAAARAGAALGPVLGPALDALPPAAGVGGRPTVLVVPAPSTSAARRRRGEDLVGRLALAVASGLVGAGVAARAHPCLGRRGRGRDQVGLTGRARGRNLAGQVAVRGRAGPVAGAPVLLVDDVLTTGATLAACEDALAGADAAVLAGWALAATPPPGRSSEAIGRPGAAGLA</sequence>
<dbReference type="CDD" id="cd06223">
    <property type="entry name" value="PRTases_typeI"/>
    <property type="match status" value="1"/>
</dbReference>
<evidence type="ECO:0000313" key="2">
    <source>
        <dbReference type="EMBL" id="MBB2922933.1"/>
    </source>
</evidence>
<dbReference type="AlphaFoldDB" id="A0A7W4UEW2"/>
<dbReference type="GO" id="GO:0016757">
    <property type="term" value="F:glycosyltransferase activity"/>
    <property type="evidence" value="ECO:0007669"/>
    <property type="project" value="UniProtKB-KW"/>
</dbReference>
<dbReference type="PANTHER" id="PTHR47505">
    <property type="entry name" value="DNA UTILIZATION PROTEIN YHGH"/>
    <property type="match status" value="1"/>
</dbReference>
<comment type="caution">
    <text evidence="2">The sequence shown here is derived from an EMBL/GenBank/DDBJ whole genome shotgun (WGS) entry which is preliminary data.</text>
</comment>
<dbReference type="EMBL" id="JACHVX010000002">
    <property type="protein sequence ID" value="MBB2922933.1"/>
    <property type="molecule type" value="Genomic_DNA"/>
</dbReference>
<dbReference type="InterPro" id="IPR051910">
    <property type="entry name" value="ComF/GntX_DNA_util-trans"/>
</dbReference>
<dbReference type="Gene3D" id="3.40.50.2020">
    <property type="match status" value="1"/>
</dbReference>